<evidence type="ECO:0000256" key="2">
    <source>
        <dbReference type="ARBA" id="ARBA00009150"/>
    </source>
</evidence>
<reference evidence="8" key="1">
    <citation type="journal article" date="2021" name="bioRxiv">
        <title>Whole Genome Assembly and Annotation of Northern Wild Rice, Zizania palustris L., Supports a Whole Genome Duplication in the Zizania Genus.</title>
        <authorList>
            <person name="Haas M."/>
            <person name="Kono T."/>
            <person name="Macchietto M."/>
            <person name="Millas R."/>
            <person name="McGilp L."/>
            <person name="Shao M."/>
            <person name="Duquette J."/>
            <person name="Hirsch C.N."/>
            <person name="Kimball J."/>
        </authorList>
    </citation>
    <scope>NUCLEOTIDE SEQUENCE</scope>
    <source>
        <tissue evidence="8">Fresh leaf tissue</tissue>
    </source>
</reference>
<keyword evidence="4" id="KW-0653">Protein transport</keyword>
<dbReference type="AlphaFoldDB" id="A0A8J5SXH4"/>
<dbReference type="PANTHER" id="PTHR12965:SF0">
    <property type="entry name" value="VACUOLAR PROTEIN SORTING-ASSOCIATED PROTEIN 54"/>
    <property type="match status" value="1"/>
</dbReference>
<evidence type="ECO:0000313" key="9">
    <source>
        <dbReference type="Proteomes" id="UP000729402"/>
    </source>
</evidence>
<dbReference type="GO" id="GO:0042147">
    <property type="term" value="P:retrograde transport, endosome to Golgi"/>
    <property type="evidence" value="ECO:0007669"/>
    <property type="project" value="InterPro"/>
</dbReference>
<keyword evidence="5" id="KW-0333">Golgi apparatus</keyword>
<dbReference type="OrthoDB" id="10259024at2759"/>
<feature type="compositionally biased region" description="Low complexity" evidence="7">
    <location>
        <begin position="16"/>
        <end position="29"/>
    </location>
</feature>
<organism evidence="8 9">
    <name type="scientific">Zizania palustris</name>
    <name type="common">Northern wild rice</name>
    <dbReference type="NCBI Taxonomy" id="103762"/>
    <lineage>
        <taxon>Eukaryota</taxon>
        <taxon>Viridiplantae</taxon>
        <taxon>Streptophyta</taxon>
        <taxon>Embryophyta</taxon>
        <taxon>Tracheophyta</taxon>
        <taxon>Spermatophyta</taxon>
        <taxon>Magnoliopsida</taxon>
        <taxon>Liliopsida</taxon>
        <taxon>Poales</taxon>
        <taxon>Poaceae</taxon>
        <taxon>BOP clade</taxon>
        <taxon>Oryzoideae</taxon>
        <taxon>Oryzeae</taxon>
        <taxon>Zizaniinae</taxon>
        <taxon>Zizania</taxon>
    </lineage>
</organism>
<comment type="similarity">
    <text evidence="2">Belongs to the VPS54 family.</text>
</comment>
<protein>
    <submittedName>
        <fullName evidence="8">Uncharacterized protein</fullName>
    </submittedName>
</protein>
<name>A0A8J5SXH4_ZIZPA</name>
<dbReference type="InterPro" id="IPR039745">
    <property type="entry name" value="Vps54"/>
</dbReference>
<dbReference type="EMBL" id="JAAALK010000285">
    <property type="protein sequence ID" value="KAG8064044.1"/>
    <property type="molecule type" value="Genomic_DNA"/>
</dbReference>
<comment type="caution">
    <text evidence="8">The sequence shown here is derived from an EMBL/GenBank/DDBJ whole genome shotgun (WGS) entry which is preliminary data.</text>
</comment>
<evidence type="ECO:0000256" key="5">
    <source>
        <dbReference type="ARBA" id="ARBA00023034"/>
    </source>
</evidence>
<gene>
    <name evidence="8" type="ORF">GUJ93_ZPchr0004g39744</name>
</gene>
<dbReference type="GO" id="GO:0000938">
    <property type="term" value="C:GARP complex"/>
    <property type="evidence" value="ECO:0007669"/>
    <property type="project" value="InterPro"/>
</dbReference>
<dbReference type="GO" id="GO:0005829">
    <property type="term" value="C:cytosol"/>
    <property type="evidence" value="ECO:0007669"/>
    <property type="project" value="GOC"/>
</dbReference>
<evidence type="ECO:0000256" key="3">
    <source>
        <dbReference type="ARBA" id="ARBA00022448"/>
    </source>
</evidence>
<dbReference type="GO" id="GO:0006896">
    <property type="term" value="P:Golgi to vacuole transport"/>
    <property type="evidence" value="ECO:0007669"/>
    <property type="project" value="TreeGrafter"/>
</dbReference>
<evidence type="ECO:0000256" key="7">
    <source>
        <dbReference type="SAM" id="MobiDB-lite"/>
    </source>
</evidence>
<keyword evidence="9" id="KW-1185">Reference proteome</keyword>
<evidence type="ECO:0000313" key="8">
    <source>
        <dbReference type="EMBL" id="KAG8064044.1"/>
    </source>
</evidence>
<evidence type="ECO:0000256" key="1">
    <source>
        <dbReference type="ARBA" id="ARBA00004601"/>
    </source>
</evidence>
<reference evidence="8" key="2">
    <citation type="submission" date="2021-02" db="EMBL/GenBank/DDBJ databases">
        <authorList>
            <person name="Kimball J.A."/>
            <person name="Haas M.W."/>
            <person name="Macchietto M."/>
            <person name="Kono T."/>
            <person name="Duquette J."/>
            <person name="Shao M."/>
        </authorList>
    </citation>
    <scope>NUCLEOTIDE SEQUENCE</scope>
    <source>
        <tissue evidence="8">Fresh leaf tissue</tissue>
    </source>
</reference>
<dbReference type="PANTHER" id="PTHR12965">
    <property type="entry name" value="VACUOLAR PROTEIN SORTING 54"/>
    <property type="match status" value="1"/>
</dbReference>
<evidence type="ECO:0000256" key="6">
    <source>
        <dbReference type="ARBA" id="ARBA00023054"/>
    </source>
</evidence>
<comment type="subcellular location">
    <subcellularLocation>
        <location evidence="1">Golgi apparatus</location>
        <location evidence="1">trans-Golgi network</location>
    </subcellularLocation>
</comment>
<proteinExistence type="inferred from homology"/>
<feature type="region of interest" description="Disordered" evidence="7">
    <location>
        <begin position="1"/>
        <end position="36"/>
    </location>
</feature>
<dbReference type="Proteomes" id="UP000729402">
    <property type="component" value="Unassembled WGS sequence"/>
</dbReference>
<dbReference type="GO" id="GO:0015031">
    <property type="term" value="P:protein transport"/>
    <property type="evidence" value="ECO:0007669"/>
    <property type="project" value="UniProtKB-KW"/>
</dbReference>
<dbReference type="GO" id="GO:0019905">
    <property type="term" value="F:syntaxin binding"/>
    <property type="evidence" value="ECO:0007669"/>
    <property type="project" value="TreeGrafter"/>
</dbReference>
<sequence>MSKLLIPFETTPSPPSSSLSTDTATSAPAGGVPQSITGVLNNPLPSASSSYWLTWSPPTPLPDALPPPSHPGEVSRANFAPYLAAVADPFARFTDGGAPASSGLAACRRSLRRTSCGRWRGGRSPSTRLRGGFVVSTGRSLRPSGGSERSGMWSGCSLAISLEAHSRPCLVESWNGSEDTDLQYSQFAKTVTKEVTYLHHILSQTLLKSDVQAISRQVVQIFHSHITEAFSKLEVNTPQAKNSSPVAISVVHS</sequence>
<accession>A0A8J5SXH4</accession>
<evidence type="ECO:0000256" key="4">
    <source>
        <dbReference type="ARBA" id="ARBA00022927"/>
    </source>
</evidence>
<keyword evidence="3" id="KW-0813">Transport</keyword>
<keyword evidence="6" id="KW-0175">Coiled coil</keyword>